<dbReference type="STRING" id="706587.Desti_1838"/>
<evidence type="ECO:0000313" key="1">
    <source>
        <dbReference type="EMBL" id="AFM24546.1"/>
    </source>
</evidence>
<dbReference type="EMBL" id="CP003360">
    <property type="protein sequence ID" value="AFM24546.1"/>
    <property type="molecule type" value="Genomic_DNA"/>
</dbReference>
<dbReference type="HOGENOM" id="CLU_2824132_0_0_7"/>
<dbReference type="Proteomes" id="UP000006055">
    <property type="component" value="Chromosome"/>
</dbReference>
<sequence length="66" mass="6990">MLGNNPIVPIDAKIRSILHAPVGAGVPAGPKFEEICGNLKNMSGLAVFFLVSYSWAGRDAGRHQEA</sequence>
<name>I4C4Q5_DESTA</name>
<proteinExistence type="predicted"/>
<reference evidence="2" key="1">
    <citation type="submission" date="2012-06" db="EMBL/GenBank/DDBJ databases">
        <title>Complete sequence of chromosome of Desulfomonile tiedjei DSM 6799.</title>
        <authorList>
            <person name="Lucas S."/>
            <person name="Copeland A."/>
            <person name="Lapidus A."/>
            <person name="Glavina del Rio T."/>
            <person name="Dalin E."/>
            <person name="Tice H."/>
            <person name="Bruce D."/>
            <person name="Goodwin L."/>
            <person name="Pitluck S."/>
            <person name="Peters L."/>
            <person name="Ovchinnikova G."/>
            <person name="Zeytun A."/>
            <person name="Lu M."/>
            <person name="Kyrpides N."/>
            <person name="Mavromatis K."/>
            <person name="Ivanova N."/>
            <person name="Brettin T."/>
            <person name="Detter J.C."/>
            <person name="Han C."/>
            <person name="Larimer F."/>
            <person name="Land M."/>
            <person name="Hauser L."/>
            <person name="Markowitz V."/>
            <person name="Cheng J.-F."/>
            <person name="Hugenholtz P."/>
            <person name="Woyke T."/>
            <person name="Wu D."/>
            <person name="Spring S."/>
            <person name="Schroeder M."/>
            <person name="Brambilla E."/>
            <person name="Klenk H.-P."/>
            <person name="Eisen J.A."/>
        </authorList>
    </citation>
    <scope>NUCLEOTIDE SEQUENCE [LARGE SCALE GENOMIC DNA]</scope>
    <source>
        <strain evidence="2">ATCC 49306 / DSM 6799 / DCB-1</strain>
    </source>
</reference>
<protein>
    <submittedName>
        <fullName evidence="1">Uncharacterized protein</fullName>
    </submittedName>
</protein>
<keyword evidence="2" id="KW-1185">Reference proteome</keyword>
<dbReference type="AlphaFoldDB" id="I4C4Q5"/>
<accession>I4C4Q5</accession>
<dbReference type="KEGG" id="dti:Desti_1838"/>
<organism evidence="1 2">
    <name type="scientific">Desulfomonile tiedjei (strain ATCC 49306 / DSM 6799 / DCB-1)</name>
    <dbReference type="NCBI Taxonomy" id="706587"/>
    <lineage>
        <taxon>Bacteria</taxon>
        <taxon>Pseudomonadati</taxon>
        <taxon>Thermodesulfobacteriota</taxon>
        <taxon>Desulfomonilia</taxon>
        <taxon>Desulfomonilales</taxon>
        <taxon>Desulfomonilaceae</taxon>
        <taxon>Desulfomonile</taxon>
    </lineage>
</organism>
<gene>
    <name evidence="1" type="ordered locus">Desti_1838</name>
</gene>
<evidence type="ECO:0000313" key="2">
    <source>
        <dbReference type="Proteomes" id="UP000006055"/>
    </source>
</evidence>